<protein>
    <submittedName>
        <fullName evidence="1">Uncharacterized protein</fullName>
    </submittedName>
</protein>
<dbReference type="RefSeq" id="WP_007554336.1">
    <property type="nucleotide sequence ID" value="NZ_AENT01000012.1"/>
</dbReference>
<dbReference type="EMBL" id="AENT01000012">
    <property type="protein sequence ID" value="EFR42935.1"/>
    <property type="molecule type" value="Genomic_DNA"/>
</dbReference>
<evidence type="ECO:0000313" key="1">
    <source>
        <dbReference type="EMBL" id="EFR42935.1"/>
    </source>
</evidence>
<gene>
    <name evidence="1" type="ORF">HMPREF9220_1074</name>
</gene>
<sequence length="261" mass="30332">MIVVVITKENIEELKEIYDDQEIKEIGVDIDNSGISFVNRTGACDESFQVLDLENYRGYDFTAYEILEDLIDCYNEVAPEKDWQYVLSFEKPEVKKIIQAKMSNKEVYYVKYKTLPVAAQIKLIADAFEERNDHGAFCDLDFYQESEKLAKSCPLVKITKNNIESYAYTYFNANELIDIENIELDLNTFMPAENCMLLEDYPGFEDFKDEMVYPSTIADQFVEDAEPKSNYFMIKDGKIVEIDNDTANRQALELLEKHMCI</sequence>
<comment type="caution">
    <text evidence="1">The sequence shown here is derived from an EMBL/GenBank/DDBJ whole genome shotgun (WGS) entry which is preliminary data.</text>
</comment>
<dbReference type="Proteomes" id="UP000004594">
    <property type="component" value="Unassembled WGS sequence"/>
</dbReference>
<evidence type="ECO:0000313" key="2">
    <source>
        <dbReference type="Proteomes" id="UP000004594"/>
    </source>
</evidence>
<reference evidence="1 2" key="1">
    <citation type="submission" date="2010-11" db="EMBL/GenBank/DDBJ databases">
        <authorList>
            <person name="Durkin A.S."/>
            <person name="Madupu R."/>
            <person name="Torralba M."/>
            <person name="Gillis M."/>
            <person name="Methe B."/>
            <person name="Sutton G."/>
            <person name="Nelson K.E."/>
        </authorList>
    </citation>
    <scope>NUCLEOTIDE SEQUENCE [LARGE SCALE GENOMIC DNA]</scope>
    <source>
        <strain evidence="1 2">UPII 345-E</strain>
    </source>
</reference>
<organism evidence="1 2">
    <name type="scientific">Dialister micraerophilus UPII 345-E</name>
    <dbReference type="NCBI Taxonomy" id="910314"/>
    <lineage>
        <taxon>Bacteria</taxon>
        <taxon>Bacillati</taxon>
        <taxon>Bacillota</taxon>
        <taxon>Negativicutes</taxon>
        <taxon>Veillonellales</taxon>
        <taxon>Veillonellaceae</taxon>
        <taxon>Dialister</taxon>
    </lineage>
</organism>
<accession>E4L891</accession>
<dbReference type="AlphaFoldDB" id="E4L891"/>
<proteinExistence type="predicted"/>
<name>E4L891_9FIRM</name>